<feature type="transmembrane region" description="Helical" evidence="5">
    <location>
        <begin position="121"/>
        <end position="141"/>
    </location>
</feature>
<dbReference type="EMBL" id="JBJQND010000005">
    <property type="protein sequence ID" value="KAL3875886.1"/>
    <property type="molecule type" value="Genomic_DNA"/>
</dbReference>
<dbReference type="InterPro" id="IPR035871">
    <property type="entry name" value="GHITM"/>
</dbReference>
<evidence type="ECO:0000256" key="5">
    <source>
        <dbReference type="RuleBase" id="RU004379"/>
    </source>
</evidence>
<dbReference type="CDD" id="cd10431">
    <property type="entry name" value="GHITM"/>
    <property type="match status" value="1"/>
</dbReference>
<feature type="transmembrane region" description="Helical" evidence="5">
    <location>
        <begin position="241"/>
        <end position="260"/>
    </location>
</feature>
<proteinExistence type="inferred from homology"/>
<evidence type="ECO:0000256" key="1">
    <source>
        <dbReference type="ARBA" id="ARBA00004141"/>
    </source>
</evidence>
<sequence>MYTMFAVRVSQFPALVSSIGKSVLCHGSKLKLFTRVQTYANEARSARLLRRKAETRTLKETLTAPGGETAISMGRGLVAGASALGIGALCYYGLGMSKEVGALEKSILWSPEVRRRMRDTYMYFAASVGVTAAAAVVASRSPRLMALMSTRPLLFLFGSYVAMIGSGAVCHSIPYKSGFGTKQLAWLAHAGIIGAVVAPITFLGGPILVRAAWYTVGVIGGLSTIAMCAPSEKFLNMAGPLACGLGVVLVSSIGTFFLPATSALGAGLYSISVYGGLVLFSMFLLYDTQKIIKKAETHPTYALTPYDPINASTGIFLDTLNIFIRIAYILAGNRRKK</sequence>
<evidence type="ECO:0000256" key="4">
    <source>
        <dbReference type="ARBA" id="ARBA00023136"/>
    </source>
</evidence>
<dbReference type="Proteomes" id="UP001634394">
    <property type="component" value="Unassembled WGS sequence"/>
</dbReference>
<evidence type="ECO:0000313" key="6">
    <source>
        <dbReference type="EMBL" id="KAL3875886.1"/>
    </source>
</evidence>
<keyword evidence="4 5" id="KW-0472">Membrane</keyword>
<dbReference type="Pfam" id="PF01027">
    <property type="entry name" value="Bax1-I"/>
    <property type="match status" value="1"/>
</dbReference>
<gene>
    <name evidence="6" type="ORF">ACJMK2_033795</name>
</gene>
<keyword evidence="7" id="KW-1185">Reference proteome</keyword>
<comment type="caution">
    <text evidence="6">The sequence shown here is derived from an EMBL/GenBank/DDBJ whole genome shotgun (WGS) entry which is preliminary data.</text>
</comment>
<feature type="transmembrane region" description="Helical" evidence="5">
    <location>
        <begin position="266"/>
        <end position="286"/>
    </location>
</feature>
<organism evidence="6 7">
    <name type="scientific">Sinanodonta woodiana</name>
    <name type="common">Chinese pond mussel</name>
    <name type="synonym">Anodonta woodiana</name>
    <dbReference type="NCBI Taxonomy" id="1069815"/>
    <lineage>
        <taxon>Eukaryota</taxon>
        <taxon>Metazoa</taxon>
        <taxon>Spiralia</taxon>
        <taxon>Lophotrochozoa</taxon>
        <taxon>Mollusca</taxon>
        <taxon>Bivalvia</taxon>
        <taxon>Autobranchia</taxon>
        <taxon>Heteroconchia</taxon>
        <taxon>Palaeoheterodonta</taxon>
        <taxon>Unionida</taxon>
        <taxon>Unionoidea</taxon>
        <taxon>Unionidae</taxon>
        <taxon>Unioninae</taxon>
        <taxon>Sinanodonta</taxon>
    </lineage>
</organism>
<keyword evidence="2 5" id="KW-0812">Transmembrane</keyword>
<evidence type="ECO:0000256" key="2">
    <source>
        <dbReference type="ARBA" id="ARBA00022692"/>
    </source>
</evidence>
<feature type="transmembrane region" description="Helical" evidence="5">
    <location>
        <begin position="185"/>
        <end position="205"/>
    </location>
</feature>
<evidence type="ECO:0008006" key="8">
    <source>
        <dbReference type="Google" id="ProtNLM"/>
    </source>
</evidence>
<evidence type="ECO:0000256" key="3">
    <source>
        <dbReference type="ARBA" id="ARBA00022989"/>
    </source>
</evidence>
<comment type="subcellular location">
    <subcellularLocation>
        <location evidence="1">Membrane</location>
        <topology evidence="1">Multi-pass membrane protein</topology>
    </subcellularLocation>
</comment>
<feature type="transmembrane region" description="Helical" evidence="5">
    <location>
        <begin position="153"/>
        <end position="173"/>
    </location>
</feature>
<dbReference type="InterPro" id="IPR006214">
    <property type="entry name" value="Bax_inhibitor_1-related"/>
</dbReference>
<keyword evidence="3 5" id="KW-1133">Transmembrane helix</keyword>
<dbReference type="GO" id="GO:0016020">
    <property type="term" value="C:membrane"/>
    <property type="evidence" value="ECO:0007669"/>
    <property type="project" value="UniProtKB-SubCell"/>
</dbReference>
<feature type="transmembrane region" description="Helical" evidence="5">
    <location>
        <begin position="211"/>
        <end position="229"/>
    </location>
</feature>
<dbReference type="AlphaFoldDB" id="A0ABD3WPG6"/>
<protein>
    <recommendedName>
        <fullName evidence="8">Growth hormone-inducible transmembrane protein</fullName>
    </recommendedName>
</protein>
<evidence type="ECO:0000313" key="7">
    <source>
        <dbReference type="Proteomes" id="UP001634394"/>
    </source>
</evidence>
<reference evidence="6 7" key="1">
    <citation type="submission" date="2024-11" db="EMBL/GenBank/DDBJ databases">
        <title>Chromosome-level genome assembly of the freshwater bivalve Anodonta woodiana.</title>
        <authorList>
            <person name="Chen X."/>
        </authorList>
    </citation>
    <scope>NUCLEOTIDE SEQUENCE [LARGE SCALE GENOMIC DNA]</scope>
    <source>
        <strain evidence="6">MN2024</strain>
        <tissue evidence="6">Gills</tissue>
    </source>
</reference>
<dbReference type="PANTHER" id="PTHR23291:SF112">
    <property type="entry name" value="GROWTH HORMONE-INDUCIBLE TRANSMEMBRANE PROTEIN"/>
    <property type="match status" value="1"/>
</dbReference>
<dbReference type="PANTHER" id="PTHR23291">
    <property type="entry name" value="BAX INHIBITOR-RELATED"/>
    <property type="match status" value="1"/>
</dbReference>
<comment type="similarity">
    <text evidence="5">Belongs to the BI1 family.</text>
</comment>
<name>A0ABD3WPG6_SINWO</name>
<accession>A0ABD3WPG6</accession>
<dbReference type="EMBL" id="JBJQND010000005">
    <property type="protein sequence ID" value="KAL3875887.1"/>
    <property type="molecule type" value="Genomic_DNA"/>
</dbReference>